<dbReference type="InterPro" id="IPR041657">
    <property type="entry name" value="HTH_17"/>
</dbReference>
<feature type="region of interest" description="Disordered" evidence="1">
    <location>
        <begin position="94"/>
        <end position="119"/>
    </location>
</feature>
<evidence type="ECO:0000313" key="3">
    <source>
        <dbReference type="EMBL" id="CUP92278.1"/>
    </source>
</evidence>
<dbReference type="InterPro" id="IPR009061">
    <property type="entry name" value="DNA-bd_dom_put_sf"/>
</dbReference>
<evidence type="ECO:0000313" key="4">
    <source>
        <dbReference type="Proteomes" id="UP000095766"/>
    </source>
</evidence>
<name>A0A174S9A2_BACUN</name>
<dbReference type="Proteomes" id="UP000095766">
    <property type="component" value="Unassembled WGS sequence"/>
</dbReference>
<keyword evidence="3" id="KW-0238">DNA-binding</keyword>
<dbReference type="GO" id="GO:0003677">
    <property type="term" value="F:DNA binding"/>
    <property type="evidence" value="ECO:0007669"/>
    <property type="project" value="UniProtKB-KW"/>
</dbReference>
<gene>
    <name evidence="3" type="ORF">ERS852510_02677</name>
</gene>
<accession>A0A174S9A2</accession>
<organism evidence="3 4">
    <name type="scientific">Bacteroides uniformis</name>
    <dbReference type="NCBI Taxonomy" id="820"/>
    <lineage>
        <taxon>Bacteria</taxon>
        <taxon>Pseudomonadati</taxon>
        <taxon>Bacteroidota</taxon>
        <taxon>Bacteroidia</taxon>
        <taxon>Bacteroidales</taxon>
        <taxon>Bacteroidaceae</taxon>
        <taxon>Bacteroides</taxon>
    </lineage>
</organism>
<evidence type="ECO:0000259" key="2">
    <source>
        <dbReference type="Pfam" id="PF12728"/>
    </source>
</evidence>
<dbReference type="PANTHER" id="PTHR34585">
    <property type="match status" value="1"/>
</dbReference>
<dbReference type="PANTHER" id="PTHR34585:SF22">
    <property type="entry name" value="HELIX-TURN-HELIX DOMAIN-CONTAINING PROTEIN"/>
    <property type="match status" value="1"/>
</dbReference>
<dbReference type="Pfam" id="PF12728">
    <property type="entry name" value="HTH_17"/>
    <property type="match status" value="1"/>
</dbReference>
<dbReference type="RefSeq" id="WP_057253665.1">
    <property type="nucleotide sequence ID" value="NZ_CZAO01000012.1"/>
</dbReference>
<sequence>MIPLDKETFECYMERLLEQLEKLFRAASIKEKKHANYLNGEKLYDNQDICLLLNISKRTLQRYRDSGLKYYTILHKTYYKEKDLHEFIRKYFDSEEENNDEKRDISETLPEIEGQEKDG</sequence>
<feature type="domain" description="Helix-turn-helix" evidence="2">
    <location>
        <begin position="43"/>
        <end position="90"/>
    </location>
</feature>
<evidence type="ECO:0000256" key="1">
    <source>
        <dbReference type="SAM" id="MobiDB-lite"/>
    </source>
</evidence>
<reference evidence="3 4" key="1">
    <citation type="submission" date="2015-09" db="EMBL/GenBank/DDBJ databases">
        <authorList>
            <consortium name="Pathogen Informatics"/>
        </authorList>
    </citation>
    <scope>NUCLEOTIDE SEQUENCE [LARGE SCALE GENOMIC DNA]</scope>
    <source>
        <strain evidence="3 4">2789STDY5834898</strain>
    </source>
</reference>
<dbReference type="EMBL" id="CZAO01000012">
    <property type="protein sequence ID" value="CUP92278.1"/>
    <property type="molecule type" value="Genomic_DNA"/>
</dbReference>
<dbReference type="AlphaFoldDB" id="A0A174S9A2"/>
<proteinExistence type="predicted"/>
<dbReference type="SUPFAM" id="SSF46955">
    <property type="entry name" value="Putative DNA-binding domain"/>
    <property type="match status" value="1"/>
</dbReference>
<protein>
    <submittedName>
        <fullName evidence="3">DNA-binding protein</fullName>
    </submittedName>
</protein>